<reference evidence="1" key="1">
    <citation type="submission" date="2020-05" db="EMBL/GenBank/DDBJ databases">
        <authorList>
            <person name="Chiriac C."/>
            <person name="Salcher M."/>
            <person name="Ghai R."/>
            <person name="Kavagutti S V."/>
        </authorList>
    </citation>
    <scope>NUCLEOTIDE SEQUENCE</scope>
</reference>
<accession>A0A6J7X4Y6</accession>
<organism evidence="1">
    <name type="scientific">uncultured Caudovirales phage</name>
    <dbReference type="NCBI Taxonomy" id="2100421"/>
    <lineage>
        <taxon>Viruses</taxon>
        <taxon>Duplodnaviria</taxon>
        <taxon>Heunggongvirae</taxon>
        <taxon>Uroviricota</taxon>
        <taxon>Caudoviricetes</taxon>
        <taxon>Peduoviridae</taxon>
        <taxon>Maltschvirus</taxon>
        <taxon>Maltschvirus maltsch</taxon>
    </lineage>
</organism>
<evidence type="ECO:0000313" key="1">
    <source>
        <dbReference type="EMBL" id="CAB5224443.1"/>
    </source>
</evidence>
<sequence length="86" mass="9955">MSMGDDEALRSRIQQLGNYLVVDFLRDGTIIGLGELMFTRAIYIDLDLNGWGKRFCFEDKDLAFEEYMKLQTGDDEPTGWIARRGR</sequence>
<dbReference type="EMBL" id="LR798335">
    <property type="protein sequence ID" value="CAB5224443.1"/>
    <property type="molecule type" value="Genomic_DNA"/>
</dbReference>
<proteinExistence type="predicted"/>
<name>A0A6J7X4Y6_9CAUD</name>
<gene>
    <name evidence="1" type="ORF">UFOVP393_80</name>
</gene>
<protein>
    <submittedName>
        <fullName evidence="1">Uncharacterized protein</fullName>
    </submittedName>
</protein>